<dbReference type="PANTHER" id="PTHR43674">
    <property type="entry name" value="NITRILASE C965.09-RELATED"/>
    <property type="match status" value="1"/>
</dbReference>
<proteinExistence type="predicted"/>
<dbReference type="AlphaFoldDB" id="A0A9X3DZZ7"/>
<dbReference type="Pfam" id="PF00795">
    <property type="entry name" value="CN_hydrolase"/>
    <property type="match status" value="1"/>
</dbReference>
<dbReference type="GO" id="GO:0016811">
    <property type="term" value="F:hydrolase activity, acting on carbon-nitrogen (but not peptide) bonds, in linear amides"/>
    <property type="evidence" value="ECO:0007669"/>
    <property type="project" value="TreeGrafter"/>
</dbReference>
<comment type="caution">
    <text evidence="3">The sequence shown here is derived from an EMBL/GenBank/DDBJ whole genome shotgun (WGS) entry which is preliminary data.</text>
</comment>
<evidence type="ECO:0000313" key="4">
    <source>
        <dbReference type="Proteomes" id="UP001144805"/>
    </source>
</evidence>
<evidence type="ECO:0000313" key="3">
    <source>
        <dbReference type="EMBL" id="MCX5569109.1"/>
    </source>
</evidence>
<dbReference type="Proteomes" id="UP001144805">
    <property type="component" value="Unassembled WGS sequence"/>
</dbReference>
<dbReference type="EMBL" id="JAPKNK010000002">
    <property type="protein sequence ID" value="MCX5569109.1"/>
    <property type="molecule type" value="Genomic_DNA"/>
</dbReference>
<dbReference type="PROSITE" id="PS50263">
    <property type="entry name" value="CN_HYDROLASE"/>
    <property type="match status" value="1"/>
</dbReference>
<reference evidence="3" key="1">
    <citation type="submission" date="2022-11" db="EMBL/GenBank/DDBJ databases">
        <title>Biodiversity and phylogenetic relationships of bacteria.</title>
        <authorList>
            <person name="Machado R.A.R."/>
            <person name="Bhat A."/>
            <person name="Loulou A."/>
            <person name="Kallel S."/>
        </authorList>
    </citation>
    <scope>NUCLEOTIDE SEQUENCE</scope>
    <source>
        <strain evidence="3">K-TC2</strain>
    </source>
</reference>
<accession>A0A9X3DZZ7</accession>
<protein>
    <submittedName>
        <fullName evidence="3">Carbon-nitrogen hydrolase family protein</fullName>
    </submittedName>
</protein>
<dbReference type="SUPFAM" id="SSF56317">
    <property type="entry name" value="Carbon-nitrogen hydrolase"/>
    <property type="match status" value="1"/>
</dbReference>
<name>A0A9X3DZZ7_9HYPH</name>
<dbReference type="Gene3D" id="3.60.110.10">
    <property type="entry name" value="Carbon-nitrogen hydrolase"/>
    <property type="match status" value="1"/>
</dbReference>
<dbReference type="CDD" id="cd07197">
    <property type="entry name" value="nitrilase"/>
    <property type="match status" value="1"/>
</dbReference>
<evidence type="ECO:0000256" key="1">
    <source>
        <dbReference type="ARBA" id="ARBA00022801"/>
    </source>
</evidence>
<organism evidence="3 4">
    <name type="scientific">Kaistia nematophila</name>
    <dbReference type="NCBI Taxonomy" id="2994654"/>
    <lineage>
        <taxon>Bacteria</taxon>
        <taxon>Pseudomonadati</taxon>
        <taxon>Pseudomonadota</taxon>
        <taxon>Alphaproteobacteria</taxon>
        <taxon>Hyphomicrobiales</taxon>
        <taxon>Kaistiaceae</taxon>
        <taxon>Kaistia</taxon>
    </lineage>
</organism>
<dbReference type="PANTHER" id="PTHR43674:SF16">
    <property type="entry name" value="CARBON-NITROGEN FAMILY, PUTATIVE (AFU_ORTHOLOGUE AFUA_5G02350)-RELATED"/>
    <property type="match status" value="1"/>
</dbReference>
<dbReference type="InterPro" id="IPR036526">
    <property type="entry name" value="C-N_Hydrolase_sf"/>
</dbReference>
<evidence type="ECO:0000259" key="2">
    <source>
        <dbReference type="PROSITE" id="PS50263"/>
    </source>
</evidence>
<keyword evidence="1 3" id="KW-0378">Hydrolase</keyword>
<feature type="domain" description="CN hydrolase" evidence="2">
    <location>
        <begin position="2"/>
        <end position="240"/>
    </location>
</feature>
<keyword evidence="4" id="KW-1185">Reference proteome</keyword>
<sequence length="270" mass="29116">MMKIAVAQVGSIKGAAAENAEAVVRWIEQAAGEGIVLTVFPECCLTGYVYNDRAELEAAAIAADGPEIERIRAACAEASMHAVVGLFEADGGRVYNTALLIGPDGVIGRHRKRHLPFLGGDRFVDQPEGIEPAVFDSPVGKVGLAICYEIRFPEVVRTLVLSGAEIVVLPTNWPVASRILADLFTPVRAAENFVYFLAANRNDNEDGTAFLGSSQIVDPIGKVIAHAGTETGLFSADVDLERARNKTIIFESGEFEIAPFKDRKPETYRL</sequence>
<dbReference type="InterPro" id="IPR050345">
    <property type="entry name" value="Aliph_Amidase/BUP"/>
</dbReference>
<gene>
    <name evidence="3" type="ORF">OSH07_07870</name>
</gene>
<dbReference type="InterPro" id="IPR003010">
    <property type="entry name" value="C-N_Hydrolase"/>
</dbReference>